<keyword evidence="3" id="KW-0804">Transcription</keyword>
<dbReference type="Proteomes" id="UP000254835">
    <property type="component" value="Unassembled WGS sequence"/>
</dbReference>
<dbReference type="AlphaFoldDB" id="A0A380PNW4"/>
<dbReference type="GO" id="GO:0006950">
    <property type="term" value="P:response to stress"/>
    <property type="evidence" value="ECO:0007669"/>
    <property type="project" value="TreeGrafter"/>
</dbReference>
<dbReference type="PANTHER" id="PTHR33164">
    <property type="entry name" value="TRANSCRIPTIONAL REGULATOR, MARR FAMILY"/>
    <property type="match status" value="1"/>
</dbReference>
<dbReference type="Pfam" id="PF12802">
    <property type="entry name" value="MarR_2"/>
    <property type="match status" value="1"/>
</dbReference>
<dbReference type="SMART" id="SM00347">
    <property type="entry name" value="HTH_MARR"/>
    <property type="match status" value="1"/>
</dbReference>
<dbReference type="RefSeq" id="WP_004706489.1">
    <property type="nucleotide sequence ID" value="NZ_CABMMH010000001.1"/>
</dbReference>
<accession>A0A380PNW4</accession>
<dbReference type="PROSITE" id="PS01117">
    <property type="entry name" value="HTH_MARR_1"/>
    <property type="match status" value="1"/>
</dbReference>
<dbReference type="EMBL" id="UHJA01000001">
    <property type="protein sequence ID" value="SUP75250.1"/>
    <property type="molecule type" value="Genomic_DNA"/>
</dbReference>
<evidence type="ECO:0000313" key="5">
    <source>
        <dbReference type="EMBL" id="SUP75250.1"/>
    </source>
</evidence>
<dbReference type="PANTHER" id="PTHR33164:SF44">
    <property type="entry name" value="TRANSCRIPTIONAL REGULATORY PROTEIN"/>
    <property type="match status" value="1"/>
</dbReference>
<evidence type="ECO:0000259" key="4">
    <source>
        <dbReference type="PROSITE" id="PS50995"/>
    </source>
</evidence>
<dbReference type="GO" id="GO:0003677">
    <property type="term" value="F:DNA binding"/>
    <property type="evidence" value="ECO:0007669"/>
    <property type="project" value="UniProtKB-KW"/>
</dbReference>
<dbReference type="GO" id="GO:0003700">
    <property type="term" value="F:DNA-binding transcription factor activity"/>
    <property type="evidence" value="ECO:0007669"/>
    <property type="project" value="InterPro"/>
</dbReference>
<sequence length="153" mass="17306">MLTAKNKSQPEDLFLHQAIEQFYFGYRSFTELPDKLLAEQGLGRVHHRILYFVGHNPDIAINALLGILKISKQALNGPLKQLVKMGLITVTAAAHDQRVRQLSLSPSGKKLESQLTHTQKQLLQRVFLQLGKETEVAWLQVMQHLNKGLTDES</sequence>
<dbReference type="InterPro" id="IPR036388">
    <property type="entry name" value="WH-like_DNA-bd_sf"/>
</dbReference>
<dbReference type="SUPFAM" id="SSF46785">
    <property type="entry name" value="Winged helix' DNA-binding domain"/>
    <property type="match status" value="1"/>
</dbReference>
<organism evidence="5 6">
    <name type="scientific">Yersinia frederiksenii</name>
    <dbReference type="NCBI Taxonomy" id="29484"/>
    <lineage>
        <taxon>Bacteria</taxon>
        <taxon>Pseudomonadati</taxon>
        <taxon>Pseudomonadota</taxon>
        <taxon>Gammaproteobacteria</taxon>
        <taxon>Enterobacterales</taxon>
        <taxon>Yersiniaceae</taxon>
        <taxon>Yersinia</taxon>
    </lineage>
</organism>
<dbReference type="GeneID" id="57907493"/>
<evidence type="ECO:0000256" key="3">
    <source>
        <dbReference type="ARBA" id="ARBA00023163"/>
    </source>
</evidence>
<evidence type="ECO:0000256" key="1">
    <source>
        <dbReference type="ARBA" id="ARBA00023015"/>
    </source>
</evidence>
<reference evidence="5 6" key="1">
    <citation type="submission" date="2018-06" db="EMBL/GenBank/DDBJ databases">
        <authorList>
            <consortium name="Pathogen Informatics"/>
            <person name="Doyle S."/>
        </authorList>
    </citation>
    <scope>NUCLEOTIDE SEQUENCE [LARGE SCALE GENOMIC DNA]</scope>
    <source>
        <strain evidence="5 6">NCTC11470</strain>
    </source>
</reference>
<dbReference type="InterPro" id="IPR039422">
    <property type="entry name" value="MarR/SlyA-like"/>
</dbReference>
<dbReference type="InterPro" id="IPR023187">
    <property type="entry name" value="Tscrpt_reg_MarR-type_CS"/>
</dbReference>
<dbReference type="InterPro" id="IPR036390">
    <property type="entry name" value="WH_DNA-bd_sf"/>
</dbReference>
<evidence type="ECO:0000313" key="6">
    <source>
        <dbReference type="Proteomes" id="UP000254835"/>
    </source>
</evidence>
<gene>
    <name evidence="5" type="ORF">NCTC11470_00255</name>
</gene>
<protein>
    <submittedName>
        <fullName evidence="5">Homoprotocatechuate degradation operon regulator, HpaR</fullName>
    </submittedName>
</protein>
<dbReference type="PROSITE" id="PS50995">
    <property type="entry name" value="HTH_MARR_2"/>
    <property type="match status" value="1"/>
</dbReference>
<dbReference type="Gene3D" id="1.10.10.10">
    <property type="entry name" value="Winged helix-like DNA-binding domain superfamily/Winged helix DNA-binding domain"/>
    <property type="match status" value="1"/>
</dbReference>
<keyword evidence="1" id="KW-0805">Transcription regulation</keyword>
<feature type="domain" description="HTH marR-type" evidence="4">
    <location>
        <begin position="12"/>
        <end position="147"/>
    </location>
</feature>
<proteinExistence type="predicted"/>
<dbReference type="OrthoDB" id="9799368at2"/>
<name>A0A380PNW4_YERFR</name>
<dbReference type="InterPro" id="IPR000835">
    <property type="entry name" value="HTH_MarR-typ"/>
</dbReference>
<keyword evidence="2" id="KW-0238">DNA-binding</keyword>
<evidence type="ECO:0000256" key="2">
    <source>
        <dbReference type="ARBA" id="ARBA00023125"/>
    </source>
</evidence>